<keyword evidence="2" id="KW-1133">Transmembrane helix</keyword>
<gene>
    <name evidence="3" type="ORF">K402DRAFT_51114</name>
</gene>
<reference evidence="3" key="1">
    <citation type="journal article" date="2020" name="Stud. Mycol.">
        <title>101 Dothideomycetes genomes: a test case for predicting lifestyles and emergence of pathogens.</title>
        <authorList>
            <person name="Haridas S."/>
            <person name="Albert R."/>
            <person name="Binder M."/>
            <person name="Bloem J."/>
            <person name="Labutti K."/>
            <person name="Salamov A."/>
            <person name="Andreopoulos B."/>
            <person name="Baker S."/>
            <person name="Barry K."/>
            <person name="Bills G."/>
            <person name="Bluhm B."/>
            <person name="Cannon C."/>
            <person name="Castanera R."/>
            <person name="Culley D."/>
            <person name="Daum C."/>
            <person name="Ezra D."/>
            <person name="Gonzalez J."/>
            <person name="Henrissat B."/>
            <person name="Kuo A."/>
            <person name="Liang C."/>
            <person name="Lipzen A."/>
            <person name="Lutzoni F."/>
            <person name="Magnuson J."/>
            <person name="Mondo S."/>
            <person name="Nolan M."/>
            <person name="Ohm R."/>
            <person name="Pangilinan J."/>
            <person name="Park H.-J."/>
            <person name="Ramirez L."/>
            <person name="Alfaro M."/>
            <person name="Sun H."/>
            <person name="Tritt A."/>
            <person name="Yoshinaga Y."/>
            <person name="Zwiers L.-H."/>
            <person name="Turgeon B."/>
            <person name="Goodwin S."/>
            <person name="Spatafora J."/>
            <person name="Crous P."/>
            <person name="Grigoriev I."/>
        </authorList>
    </citation>
    <scope>NUCLEOTIDE SEQUENCE</scope>
    <source>
        <strain evidence="3">CBS 113979</strain>
    </source>
</reference>
<evidence type="ECO:0000313" key="4">
    <source>
        <dbReference type="Proteomes" id="UP000800041"/>
    </source>
</evidence>
<keyword evidence="2" id="KW-0812">Transmembrane</keyword>
<proteinExistence type="predicted"/>
<dbReference type="EMBL" id="ML977152">
    <property type="protein sequence ID" value="KAF1987540.1"/>
    <property type="molecule type" value="Genomic_DNA"/>
</dbReference>
<name>A0A6G1H3E1_9PEZI</name>
<feature type="region of interest" description="Disordered" evidence="1">
    <location>
        <begin position="1"/>
        <end position="44"/>
    </location>
</feature>
<protein>
    <submittedName>
        <fullName evidence="3">Uncharacterized protein</fullName>
    </submittedName>
</protein>
<feature type="transmembrane region" description="Helical" evidence="2">
    <location>
        <begin position="136"/>
        <end position="157"/>
    </location>
</feature>
<sequence length="172" mass="18241">MKAFTSSGSPSRNGDEIIITITPPSPAASLRRSPAPARPRRPDDPAVWGGPYALAVLPPAVLPNSSLVAGSTATVDLEAQTGAFLAPPPAIPPGAQQANAGHNGEFLHSTVAQRSPPRAWSRRRRLGLLWDKCGPWLKIVLILFGLGVMVAIVIGAWKHGEARELLRELRDG</sequence>
<dbReference type="AlphaFoldDB" id="A0A6G1H3E1"/>
<feature type="compositionally biased region" description="Polar residues" evidence="1">
    <location>
        <begin position="1"/>
        <end position="12"/>
    </location>
</feature>
<evidence type="ECO:0000256" key="2">
    <source>
        <dbReference type="SAM" id="Phobius"/>
    </source>
</evidence>
<keyword evidence="4" id="KW-1185">Reference proteome</keyword>
<feature type="compositionally biased region" description="Low complexity" evidence="1">
    <location>
        <begin position="17"/>
        <end position="35"/>
    </location>
</feature>
<evidence type="ECO:0000313" key="3">
    <source>
        <dbReference type="EMBL" id="KAF1987540.1"/>
    </source>
</evidence>
<dbReference type="Proteomes" id="UP000800041">
    <property type="component" value="Unassembled WGS sequence"/>
</dbReference>
<accession>A0A6G1H3E1</accession>
<keyword evidence="2" id="KW-0472">Membrane</keyword>
<evidence type="ECO:0000256" key="1">
    <source>
        <dbReference type="SAM" id="MobiDB-lite"/>
    </source>
</evidence>
<organism evidence="3 4">
    <name type="scientific">Aulographum hederae CBS 113979</name>
    <dbReference type="NCBI Taxonomy" id="1176131"/>
    <lineage>
        <taxon>Eukaryota</taxon>
        <taxon>Fungi</taxon>
        <taxon>Dikarya</taxon>
        <taxon>Ascomycota</taxon>
        <taxon>Pezizomycotina</taxon>
        <taxon>Dothideomycetes</taxon>
        <taxon>Pleosporomycetidae</taxon>
        <taxon>Aulographales</taxon>
        <taxon>Aulographaceae</taxon>
    </lineage>
</organism>